<keyword evidence="1" id="KW-1015">Disulfide bond</keyword>
<feature type="region of interest" description="Disordered" evidence="2">
    <location>
        <begin position="1"/>
        <end position="28"/>
    </location>
</feature>
<gene>
    <name evidence="4" type="ORF">g.51359</name>
</gene>
<evidence type="ECO:0000256" key="2">
    <source>
        <dbReference type="SAM" id="MobiDB-lite"/>
    </source>
</evidence>
<feature type="non-terminal residue" evidence="4">
    <location>
        <position position="129"/>
    </location>
</feature>
<feature type="non-terminal residue" evidence="4">
    <location>
        <position position="1"/>
    </location>
</feature>
<dbReference type="CDD" id="cd00054">
    <property type="entry name" value="EGF_CA"/>
    <property type="match status" value="1"/>
</dbReference>
<evidence type="ECO:0000259" key="3">
    <source>
        <dbReference type="PROSITE" id="PS50026"/>
    </source>
</evidence>
<dbReference type="EMBL" id="GEBQ01016602">
    <property type="protein sequence ID" value="JAT23375.1"/>
    <property type="molecule type" value="Transcribed_RNA"/>
</dbReference>
<feature type="disulfide bond" evidence="1">
    <location>
        <begin position="113"/>
        <end position="122"/>
    </location>
</feature>
<dbReference type="PROSITE" id="PS50026">
    <property type="entry name" value="EGF_3"/>
    <property type="match status" value="1"/>
</dbReference>
<reference evidence="4" key="1">
    <citation type="submission" date="2015-11" db="EMBL/GenBank/DDBJ databases">
        <title>De novo transcriptome assembly of four potential Pierce s Disease insect vectors from Arizona vineyards.</title>
        <authorList>
            <person name="Tassone E.E."/>
        </authorList>
    </citation>
    <scope>NUCLEOTIDE SEQUENCE</scope>
</reference>
<name>A0A1B6LI53_9HEMI</name>
<comment type="caution">
    <text evidence="1">Lacks conserved residue(s) required for the propagation of feature annotation.</text>
</comment>
<dbReference type="PROSITE" id="PS01186">
    <property type="entry name" value="EGF_2"/>
    <property type="match status" value="1"/>
</dbReference>
<protein>
    <recommendedName>
        <fullName evidence="3">EGF-like domain-containing protein</fullName>
    </recommendedName>
</protein>
<sequence length="129" mass="13828">TLSVTEPTGESRGVETTEPIHTTEAGPSINLTTTSHVELTTGVTKFPAEEGASRPPKPTTTERAITTELPLPTKPETTTEPTHITTSSLDCNHMPCLNGGTCYFSPSGPKCRCKQGWSGVRCNNREDID</sequence>
<keyword evidence="1" id="KW-0245">EGF-like domain</keyword>
<dbReference type="AlphaFoldDB" id="A0A1B6LI53"/>
<dbReference type="SMART" id="SM00181">
    <property type="entry name" value="EGF"/>
    <property type="match status" value="1"/>
</dbReference>
<dbReference type="SUPFAM" id="SSF57196">
    <property type="entry name" value="EGF/Laminin"/>
    <property type="match status" value="1"/>
</dbReference>
<feature type="region of interest" description="Disordered" evidence="2">
    <location>
        <begin position="46"/>
        <end position="88"/>
    </location>
</feature>
<evidence type="ECO:0000313" key="4">
    <source>
        <dbReference type="EMBL" id="JAT23375.1"/>
    </source>
</evidence>
<dbReference type="Gene3D" id="2.10.25.10">
    <property type="entry name" value="Laminin"/>
    <property type="match status" value="1"/>
</dbReference>
<dbReference type="InterPro" id="IPR000742">
    <property type="entry name" value="EGF"/>
</dbReference>
<dbReference type="Pfam" id="PF00008">
    <property type="entry name" value="EGF"/>
    <property type="match status" value="1"/>
</dbReference>
<accession>A0A1B6LI53</accession>
<feature type="domain" description="EGF-like" evidence="3">
    <location>
        <begin position="87"/>
        <end position="123"/>
    </location>
</feature>
<dbReference type="PROSITE" id="PS00022">
    <property type="entry name" value="EGF_1"/>
    <property type="match status" value="1"/>
</dbReference>
<feature type="compositionally biased region" description="Low complexity" evidence="2">
    <location>
        <begin position="66"/>
        <end position="86"/>
    </location>
</feature>
<proteinExistence type="predicted"/>
<organism evidence="4">
    <name type="scientific">Graphocephala atropunctata</name>
    <dbReference type="NCBI Taxonomy" id="36148"/>
    <lineage>
        <taxon>Eukaryota</taxon>
        <taxon>Metazoa</taxon>
        <taxon>Ecdysozoa</taxon>
        <taxon>Arthropoda</taxon>
        <taxon>Hexapoda</taxon>
        <taxon>Insecta</taxon>
        <taxon>Pterygota</taxon>
        <taxon>Neoptera</taxon>
        <taxon>Paraneoptera</taxon>
        <taxon>Hemiptera</taxon>
        <taxon>Auchenorrhyncha</taxon>
        <taxon>Membracoidea</taxon>
        <taxon>Cicadellidae</taxon>
        <taxon>Cicadellinae</taxon>
        <taxon>Cicadellini</taxon>
        <taxon>Graphocephala</taxon>
    </lineage>
</organism>
<evidence type="ECO:0000256" key="1">
    <source>
        <dbReference type="PROSITE-ProRule" id="PRU00076"/>
    </source>
</evidence>